<dbReference type="EMBL" id="BPLR01008621">
    <property type="protein sequence ID" value="GIY26067.1"/>
    <property type="molecule type" value="Genomic_DNA"/>
</dbReference>
<sequence length="75" mass="8788">MKTNCKEVTRNLLRLTGHSNEEPEVLFVDVLKDHGMIRSKKVIRIRDEVNVIQTAFGLPVRKSHFPSYNKQQKLR</sequence>
<evidence type="ECO:0000313" key="1">
    <source>
        <dbReference type="EMBL" id="GIY26067.1"/>
    </source>
</evidence>
<gene>
    <name evidence="1" type="ORF">CEXT_243171</name>
</gene>
<name>A0AAV4S0Z9_CAEEX</name>
<dbReference type="AlphaFoldDB" id="A0AAV4S0Z9"/>
<reference evidence="1 2" key="1">
    <citation type="submission" date="2021-06" db="EMBL/GenBank/DDBJ databases">
        <title>Caerostris extrusa draft genome.</title>
        <authorList>
            <person name="Kono N."/>
            <person name="Arakawa K."/>
        </authorList>
    </citation>
    <scope>NUCLEOTIDE SEQUENCE [LARGE SCALE GENOMIC DNA]</scope>
</reference>
<organism evidence="1 2">
    <name type="scientific">Caerostris extrusa</name>
    <name type="common">Bark spider</name>
    <name type="synonym">Caerostris bankana</name>
    <dbReference type="NCBI Taxonomy" id="172846"/>
    <lineage>
        <taxon>Eukaryota</taxon>
        <taxon>Metazoa</taxon>
        <taxon>Ecdysozoa</taxon>
        <taxon>Arthropoda</taxon>
        <taxon>Chelicerata</taxon>
        <taxon>Arachnida</taxon>
        <taxon>Araneae</taxon>
        <taxon>Araneomorphae</taxon>
        <taxon>Entelegynae</taxon>
        <taxon>Araneoidea</taxon>
        <taxon>Araneidae</taxon>
        <taxon>Caerostris</taxon>
    </lineage>
</organism>
<accession>A0AAV4S0Z9</accession>
<comment type="caution">
    <text evidence="1">The sequence shown here is derived from an EMBL/GenBank/DDBJ whole genome shotgun (WGS) entry which is preliminary data.</text>
</comment>
<proteinExistence type="predicted"/>
<evidence type="ECO:0000313" key="2">
    <source>
        <dbReference type="Proteomes" id="UP001054945"/>
    </source>
</evidence>
<evidence type="ECO:0008006" key="3">
    <source>
        <dbReference type="Google" id="ProtNLM"/>
    </source>
</evidence>
<protein>
    <recommendedName>
        <fullName evidence="3">LAGLIDADG homing endonuclease</fullName>
    </recommendedName>
</protein>
<dbReference type="Proteomes" id="UP001054945">
    <property type="component" value="Unassembled WGS sequence"/>
</dbReference>
<keyword evidence="2" id="KW-1185">Reference proteome</keyword>